<evidence type="ECO:0000313" key="2">
    <source>
        <dbReference type="Proteomes" id="UP001523565"/>
    </source>
</evidence>
<dbReference type="Proteomes" id="UP001523565">
    <property type="component" value="Unassembled WGS sequence"/>
</dbReference>
<sequence>MVIKQNIKKIIISCLMLVFVAGFTAKASMVITVYQSLQTQGTSGSAYRNVAQATQSAPNNTYLYSGIRRGSSSGYTYGNPAGGNIIYVTAYSPYMAGAYNQLSGTAFVR</sequence>
<dbReference type="RefSeq" id="WP_262070372.1">
    <property type="nucleotide sequence ID" value="NZ_JAMXOC010000041.1"/>
</dbReference>
<reference evidence="1 2" key="1">
    <citation type="journal article" date="2022" name="Genome Biol. Evol.">
        <title>Host diet, physiology and behaviors set the stage for Lachnospiraceae cladogenesis.</title>
        <authorList>
            <person name="Vera-Ponce De Leon A."/>
            <person name="Schneider M."/>
            <person name="Jahnes B.C."/>
            <person name="Sadowski V."/>
            <person name="Camuy-Velez L.A."/>
            <person name="Duan J."/>
            <person name="Sabree Z.L."/>
        </authorList>
    </citation>
    <scope>NUCLEOTIDE SEQUENCE [LARGE SCALE GENOMIC DNA]</scope>
    <source>
        <strain evidence="1 2">PAL227</strain>
    </source>
</reference>
<keyword evidence="2" id="KW-1185">Reference proteome</keyword>
<evidence type="ECO:0000313" key="1">
    <source>
        <dbReference type="EMBL" id="MCP1111513.1"/>
    </source>
</evidence>
<dbReference type="EMBL" id="JAMZFV010000041">
    <property type="protein sequence ID" value="MCP1111513.1"/>
    <property type="molecule type" value="Genomic_DNA"/>
</dbReference>
<protein>
    <submittedName>
        <fullName evidence="1">Uncharacterized protein</fullName>
    </submittedName>
</protein>
<gene>
    <name evidence="1" type="ORF">NK118_14760</name>
</gene>
<name>A0ABT1ELC9_9FIRM</name>
<comment type="caution">
    <text evidence="1">The sequence shown here is derived from an EMBL/GenBank/DDBJ whole genome shotgun (WGS) entry which is preliminary data.</text>
</comment>
<organism evidence="1 2">
    <name type="scientific">Ohessyouella blattaphilus</name>
    <dbReference type="NCBI Taxonomy" id="2949333"/>
    <lineage>
        <taxon>Bacteria</taxon>
        <taxon>Bacillati</taxon>
        <taxon>Bacillota</taxon>
        <taxon>Clostridia</taxon>
        <taxon>Lachnospirales</taxon>
        <taxon>Lachnospiraceae</taxon>
        <taxon>Ohessyouella</taxon>
    </lineage>
</organism>
<proteinExistence type="predicted"/>
<accession>A0ABT1ELC9</accession>